<dbReference type="InterPro" id="IPR046346">
    <property type="entry name" value="Aminoacid_DH-like_N_sf"/>
</dbReference>
<dbReference type="EMBL" id="LGRX02011839">
    <property type="protein sequence ID" value="KAK3268419.1"/>
    <property type="molecule type" value="Genomic_DNA"/>
</dbReference>
<comment type="caution">
    <text evidence="4">The sequence shown here is derived from an EMBL/GenBank/DDBJ whole genome shotgun (WGS) entry which is preliminary data.</text>
</comment>
<sequence length="264" mass="30251">MHSKHFFQVLRGSLGRRFQASNRLTPGLSERTFSFGLRPFSAWGSPRESDADAETPWCRHVVSGVDLLRNPKYNKGMAFTEEERDRLHMRGLLPPVVMPMELQIERVLENLRNIDSALDKYTHLMALQERNYCLFYSVLEKRIEELMQIVYTPTVGLACQKYGLMFRRPRGLYVSMQDRGRIYSLMKNWPETRIKIIVVTDGERILGLGDLGIQGMGVAVSKATMYTACGGITPHEILPVTIDVGTDNEALLEDPFYIGLRHRR</sequence>
<dbReference type="SMART" id="SM01274">
    <property type="entry name" value="malic"/>
    <property type="match status" value="1"/>
</dbReference>
<dbReference type="PRINTS" id="PR00072">
    <property type="entry name" value="MALOXRDTASE"/>
</dbReference>
<dbReference type="GO" id="GO:0006108">
    <property type="term" value="P:malate metabolic process"/>
    <property type="evidence" value="ECO:0007669"/>
    <property type="project" value="TreeGrafter"/>
</dbReference>
<feature type="active site" description="Proton donor" evidence="1">
    <location>
        <position position="151"/>
    </location>
</feature>
<organism evidence="4 5">
    <name type="scientific">Cymbomonas tetramitiformis</name>
    <dbReference type="NCBI Taxonomy" id="36881"/>
    <lineage>
        <taxon>Eukaryota</taxon>
        <taxon>Viridiplantae</taxon>
        <taxon>Chlorophyta</taxon>
        <taxon>Pyramimonadophyceae</taxon>
        <taxon>Pyramimonadales</taxon>
        <taxon>Pyramimonadaceae</taxon>
        <taxon>Cymbomonas</taxon>
    </lineage>
</organism>
<gene>
    <name evidence="4" type="ORF">CYMTET_23079</name>
</gene>
<dbReference type="InterPro" id="IPR012301">
    <property type="entry name" value="Malic_N_dom"/>
</dbReference>
<dbReference type="SUPFAM" id="SSF53223">
    <property type="entry name" value="Aminoacid dehydrogenase-like, N-terminal domain"/>
    <property type="match status" value="1"/>
</dbReference>
<accession>A0AAE0FYX8</accession>
<dbReference type="InterPro" id="IPR001891">
    <property type="entry name" value="Malic_OxRdtase"/>
</dbReference>
<evidence type="ECO:0000313" key="4">
    <source>
        <dbReference type="EMBL" id="KAK3268419.1"/>
    </source>
</evidence>
<dbReference type="Pfam" id="PF00390">
    <property type="entry name" value="malic"/>
    <property type="match status" value="1"/>
</dbReference>
<evidence type="ECO:0000313" key="5">
    <source>
        <dbReference type="Proteomes" id="UP001190700"/>
    </source>
</evidence>
<dbReference type="GO" id="GO:0004473">
    <property type="term" value="F:malate dehydrogenase (decarboxylating) (NADP+) activity"/>
    <property type="evidence" value="ECO:0007669"/>
    <property type="project" value="TreeGrafter"/>
</dbReference>
<protein>
    <recommendedName>
        <fullName evidence="3">Malic enzyme N-terminal domain-containing protein</fullName>
    </recommendedName>
</protein>
<evidence type="ECO:0000256" key="1">
    <source>
        <dbReference type="PIRSR" id="PIRSR000106-1"/>
    </source>
</evidence>
<evidence type="ECO:0000256" key="2">
    <source>
        <dbReference type="PIRSR" id="PIRSR000106-2"/>
    </source>
</evidence>
<feature type="non-terminal residue" evidence="4">
    <location>
        <position position="264"/>
    </location>
</feature>
<reference evidence="4 5" key="1">
    <citation type="journal article" date="2015" name="Genome Biol. Evol.">
        <title>Comparative Genomics of a Bacterivorous Green Alga Reveals Evolutionary Causalities and Consequences of Phago-Mixotrophic Mode of Nutrition.</title>
        <authorList>
            <person name="Burns J.A."/>
            <person name="Paasch A."/>
            <person name="Narechania A."/>
            <person name="Kim E."/>
        </authorList>
    </citation>
    <scope>NUCLEOTIDE SEQUENCE [LARGE SCALE GENOMIC DNA]</scope>
    <source>
        <strain evidence="4 5">PLY_AMNH</strain>
    </source>
</reference>
<feature type="domain" description="Malic enzyme N-terminal" evidence="3">
    <location>
        <begin position="128"/>
        <end position="264"/>
    </location>
</feature>
<dbReference type="GO" id="GO:0009507">
    <property type="term" value="C:chloroplast"/>
    <property type="evidence" value="ECO:0007669"/>
    <property type="project" value="TreeGrafter"/>
</dbReference>
<name>A0AAE0FYX8_9CHLO</name>
<keyword evidence="5" id="KW-1185">Reference proteome</keyword>
<proteinExistence type="predicted"/>
<feature type="binding site" evidence="2">
    <location>
        <position position="204"/>
    </location>
    <ligand>
        <name>(S)-malate</name>
        <dbReference type="ChEBI" id="CHEBI:15589"/>
    </ligand>
</feature>
<feature type="active site" description="Proton acceptor" evidence="1">
    <location>
        <position position="222"/>
    </location>
</feature>
<dbReference type="Gene3D" id="3.40.50.10380">
    <property type="entry name" value="Malic enzyme, N-terminal domain"/>
    <property type="match status" value="1"/>
</dbReference>
<dbReference type="InterPro" id="IPR037062">
    <property type="entry name" value="Malic_N_dom_sf"/>
</dbReference>
<dbReference type="AlphaFoldDB" id="A0AAE0FYX8"/>
<evidence type="ECO:0000259" key="3">
    <source>
        <dbReference type="SMART" id="SM01274"/>
    </source>
</evidence>
<dbReference type="PANTHER" id="PTHR23406:SF90">
    <property type="entry name" value="MALIC ENZYME-RELATED"/>
    <property type="match status" value="1"/>
</dbReference>
<dbReference type="PANTHER" id="PTHR23406">
    <property type="entry name" value="MALIC ENZYME-RELATED"/>
    <property type="match status" value="1"/>
</dbReference>
<dbReference type="PIRSF" id="PIRSF000106">
    <property type="entry name" value="ME"/>
    <property type="match status" value="1"/>
</dbReference>
<dbReference type="Proteomes" id="UP001190700">
    <property type="component" value="Unassembled WGS sequence"/>
</dbReference>